<sequence>GGLPVDVDSIITSGIQELKVDGVDIDDLIEQLKRNGDILEVRRNKYKLAR</sequence>
<protein>
    <submittedName>
        <fullName evidence="1">Uncharacterized protein</fullName>
    </submittedName>
</protein>
<reference evidence="1" key="1">
    <citation type="journal article" date="2014" name="Front. Microbiol.">
        <title>High frequency of phylogenetically diverse reductive dehalogenase-homologous genes in deep subseafloor sedimentary metagenomes.</title>
        <authorList>
            <person name="Kawai M."/>
            <person name="Futagami T."/>
            <person name="Toyoda A."/>
            <person name="Takaki Y."/>
            <person name="Nishi S."/>
            <person name="Hori S."/>
            <person name="Arai W."/>
            <person name="Tsubouchi T."/>
            <person name="Morono Y."/>
            <person name="Uchiyama I."/>
            <person name="Ito T."/>
            <person name="Fujiyama A."/>
            <person name="Inagaki F."/>
            <person name="Takami H."/>
        </authorList>
    </citation>
    <scope>NUCLEOTIDE SEQUENCE</scope>
    <source>
        <strain evidence="1">Expedition CK06-06</strain>
    </source>
</reference>
<feature type="non-terminal residue" evidence="1">
    <location>
        <position position="1"/>
    </location>
</feature>
<organism evidence="1">
    <name type="scientific">marine sediment metagenome</name>
    <dbReference type="NCBI Taxonomy" id="412755"/>
    <lineage>
        <taxon>unclassified sequences</taxon>
        <taxon>metagenomes</taxon>
        <taxon>ecological metagenomes</taxon>
    </lineage>
</organism>
<gene>
    <name evidence="1" type="ORF">S01H1_77582</name>
</gene>
<accession>X0ZUJ1</accession>
<dbReference type="InterPro" id="IPR036388">
    <property type="entry name" value="WH-like_DNA-bd_sf"/>
</dbReference>
<dbReference type="AlphaFoldDB" id="X0ZUJ1"/>
<dbReference type="Gene3D" id="1.10.10.10">
    <property type="entry name" value="Winged helix-like DNA-binding domain superfamily/Winged helix DNA-binding domain"/>
    <property type="match status" value="1"/>
</dbReference>
<evidence type="ECO:0000313" key="1">
    <source>
        <dbReference type="EMBL" id="GAG51821.1"/>
    </source>
</evidence>
<name>X0ZUJ1_9ZZZZ</name>
<dbReference type="EMBL" id="BARS01052155">
    <property type="protein sequence ID" value="GAG51821.1"/>
    <property type="molecule type" value="Genomic_DNA"/>
</dbReference>
<comment type="caution">
    <text evidence="1">The sequence shown here is derived from an EMBL/GenBank/DDBJ whole genome shotgun (WGS) entry which is preliminary data.</text>
</comment>
<proteinExistence type="predicted"/>